<reference evidence="3" key="1">
    <citation type="submission" date="2017-02" db="UniProtKB">
        <authorList>
            <consortium name="WormBaseParasite"/>
        </authorList>
    </citation>
    <scope>IDENTIFICATION</scope>
</reference>
<reference evidence="1 2" key="2">
    <citation type="submission" date="2018-11" db="EMBL/GenBank/DDBJ databases">
        <authorList>
            <consortium name="Pathogen Informatics"/>
        </authorList>
    </citation>
    <scope>NUCLEOTIDE SEQUENCE [LARGE SCALE GENOMIC DNA]</scope>
</reference>
<protein>
    <submittedName>
        <fullName evidence="3">DUF115 domain-containing protein</fullName>
    </submittedName>
</protein>
<dbReference type="EMBL" id="UZAG01021138">
    <property type="protein sequence ID" value="VDO49283.1"/>
    <property type="molecule type" value="Genomic_DNA"/>
</dbReference>
<evidence type="ECO:0000313" key="1">
    <source>
        <dbReference type="EMBL" id="VDO49283.1"/>
    </source>
</evidence>
<evidence type="ECO:0000313" key="3">
    <source>
        <dbReference type="WBParaSite" id="BTMF_0001641101-mRNA-1"/>
    </source>
</evidence>
<evidence type="ECO:0000313" key="2">
    <source>
        <dbReference type="Proteomes" id="UP000280834"/>
    </source>
</evidence>
<dbReference type="Proteomes" id="UP000280834">
    <property type="component" value="Unassembled WGS sequence"/>
</dbReference>
<dbReference type="WBParaSite" id="BTMF_0001641101-mRNA-1">
    <property type="protein sequence ID" value="BTMF_0001641101-mRNA-1"/>
    <property type="gene ID" value="BTMF_0001641101"/>
</dbReference>
<organism evidence="3">
    <name type="scientific">Brugia timori</name>
    <dbReference type="NCBI Taxonomy" id="42155"/>
    <lineage>
        <taxon>Eukaryota</taxon>
        <taxon>Metazoa</taxon>
        <taxon>Ecdysozoa</taxon>
        <taxon>Nematoda</taxon>
        <taxon>Chromadorea</taxon>
        <taxon>Rhabditida</taxon>
        <taxon>Spirurina</taxon>
        <taxon>Spiruromorpha</taxon>
        <taxon>Filarioidea</taxon>
        <taxon>Onchocercidae</taxon>
        <taxon>Brugia</taxon>
    </lineage>
</organism>
<accession>A0A0R3R8Q5</accession>
<proteinExistence type="predicted"/>
<keyword evidence="2" id="KW-1185">Reference proteome</keyword>
<gene>
    <name evidence="1" type="ORF">BTMF_LOCUS14391</name>
</gene>
<dbReference type="AlphaFoldDB" id="A0A0R3R8Q5"/>
<name>A0A0R3R8Q5_9BILA</name>
<sequence>FYIGAEGHIVLVSSLHSYSHFGFAKWIQNPTNFHMIHKHFQCYPVPMQLHHQNERMVQKKQEVHHLLLQHPYQKNFPVSTYDHLPFLSAYQADLFALALNLEKLIWPKQELAISKKEFQHYP</sequence>